<dbReference type="Pfam" id="PF18029">
    <property type="entry name" value="Glyoxalase_6"/>
    <property type="match status" value="1"/>
</dbReference>
<evidence type="ECO:0000259" key="1">
    <source>
        <dbReference type="PROSITE" id="PS51819"/>
    </source>
</evidence>
<dbReference type="InterPro" id="IPR037523">
    <property type="entry name" value="VOC_core"/>
</dbReference>
<dbReference type="EMBL" id="BKBA01000003">
    <property type="protein sequence ID" value="GEQ12534.1"/>
    <property type="molecule type" value="Genomic_DNA"/>
</dbReference>
<dbReference type="SUPFAM" id="SSF54593">
    <property type="entry name" value="Glyoxalase/Bleomycin resistance protein/Dihydroxybiphenyl dioxygenase"/>
    <property type="match status" value="1"/>
</dbReference>
<keyword evidence="3" id="KW-1185">Reference proteome</keyword>
<dbReference type="Proteomes" id="UP000321793">
    <property type="component" value="Unassembled WGS sequence"/>
</dbReference>
<comment type="caution">
    <text evidence="2">The sequence shown here is derived from an EMBL/GenBank/DDBJ whole genome shotgun (WGS) entry which is preliminary data.</text>
</comment>
<reference evidence="2 3" key="1">
    <citation type="submission" date="2019-07" db="EMBL/GenBank/DDBJ databases">
        <title>Whole genome shotgun sequence of Knoellia locipacati NBRC 109775.</title>
        <authorList>
            <person name="Hosoyama A."/>
            <person name="Uohara A."/>
            <person name="Ohji S."/>
            <person name="Ichikawa N."/>
        </authorList>
    </citation>
    <scope>NUCLEOTIDE SEQUENCE [LARGE SCALE GENOMIC DNA]</scope>
    <source>
        <strain evidence="2 3">NBRC 109775</strain>
    </source>
</reference>
<evidence type="ECO:0000313" key="3">
    <source>
        <dbReference type="Proteomes" id="UP000321793"/>
    </source>
</evidence>
<dbReference type="PANTHER" id="PTHR35908:SF1">
    <property type="entry name" value="CONSERVED PROTEIN"/>
    <property type="match status" value="1"/>
</dbReference>
<accession>A0A512SX85</accession>
<dbReference type="AlphaFoldDB" id="A0A512SX85"/>
<protein>
    <submittedName>
        <fullName evidence="2">Glyoxalase</fullName>
    </submittedName>
</protein>
<name>A0A512SX85_9MICO</name>
<gene>
    <name evidence="2" type="ORF">KLO01_05810</name>
</gene>
<dbReference type="InterPro" id="IPR041581">
    <property type="entry name" value="Glyoxalase_6"/>
</dbReference>
<dbReference type="PROSITE" id="PS51819">
    <property type="entry name" value="VOC"/>
    <property type="match status" value="1"/>
</dbReference>
<evidence type="ECO:0000313" key="2">
    <source>
        <dbReference type="EMBL" id="GEQ12534.1"/>
    </source>
</evidence>
<dbReference type="PANTHER" id="PTHR35908">
    <property type="entry name" value="HYPOTHETICAL FUSION PROTEIN"/>
    <property type="match status" value="1"/>
</dbReference>
<dbReference type="Gene3D" id="3.10.180.10">
    <property type="entry name" value="2,3-Dihydroxybiphenyl 1,2-Dioxygenase, domain 1"/>
    <property type="match status" value="1"/>
</dbReference>
<dbReference type="CDD" id="cd06587">
    <property type="entry name" value="VOC"/>
    <property type="match status" value="1"/>
</dbReference>
<feature type="domain" description="VOC" evidence="1">
    <location>
        <begin position="23"/>
        <end position="150"/>
    </location>
</feature>
<proteinExistence type="predicted"/>
<dbReference type="InterPro" id="IPR029068">
    <property type="entry name" value="Glyas_Bleomycin-R_OHBP_Dase"/>
</dbReference>
<organism evidence="2 3">
    <name type="scientific">Knoellia locipacati</name>
    <dbReference type="NCBI Taxonomy" id="882824"/>
    <lineage>
        <taxon>Bacteria</taxon>
        <taxon>Bacillati</taxon>
        <taxon>Actinomycetota</taxon>
        <taxon>Actinomycetes</taxon>
        <taxon>Micrococcales</taxon>
        <taxon>Intrasporangiaceae</taxon>
        <taxon>Knoellia</taxon>
    </lineage>
</organism>
<sequence>MSVVPPTLVAMSEDTAQPSVRPILDLVVLDCPDALALAHFYGEVLGWGLETDSDRDWATLEPPGGGVSAQRPDGRTTLAFQRIDDWVAPTWPGGSHPQQFHLDLAVPVIADAEPAVLAAGATVHEHQPSENGGFKVYLDPAGHPFCLVGEPS</sequence>